<evidence type="ECO:0000256" key="1">
    <source>
        <dbReference type="ARBA" id="ARBA00022801"/>
    </source>
</evidence>
<dbReference type="InterPro" id="IPR029058">
    <property type="entry name" value="AB_hydrolase_fold"/>
</dbReference>
<reference evidence="3 4" key="1">
    <citation type="submission" date="2017-07" db="EMBL/GenBank/DDBJ databases">
        <title>Isolation and whole genome analysis of endospore-forming bacteria from heroin.</title>
        <authorList>
            <person name="Kalinowski J."/>
            <person name="Ahrens B."/>
            <person name="Al-Dilaimi A."/>
            <person name="Winkler A."/>
            <person name="Wibberg D."/>
            <person name="Schleenbecker U."/>
            <person name="Ruckert C."/>
            <person name="Wolfel R."/>
            <person name="Grass G."/>
        </authorList>
    </citation>
    <scope>NUCLEOTIDE SEQUENCE [LARGE SCALE GENOMIC DNA]</scope>
    <source>
        <strain evidence="3 4">7523-2</strain>
    </source>
</reference>
<accession>A0A268RYI8</accession>
<gene>
    <name evidence="3" type="ORF">CHH61_16820</name>
</gene>
<dbReference type="InterPro" id="IPR050261">
    <property type="entry name" value="FrsA_esterase"/>
</dbReference>
<evidence type="ECO:0000313" key="3">
    <source>
        <dbReference type="EMBL" id="PAF24816.1"/>
    </source>
</evidence>
<evidence type="ECO:0000313" key="4">
    <source>
        <dbReference type="Proteomes" id="UP000216133"/>
    </source>
</evidence>
<proteinExistence type="predicted"/>
<comment type="caution">
    <text evidence="3">The sequence shown here is derived from an EMBL/GenBank/DDBJ whole genome shotgun (WGS) entry which is preliminary data.</text>
</comment>
<dbReference type="GO" id="GO:0006508">
    <property type="term" value="P:proteolysis"/>
    <property type="evidence" value="ECO:0007669"/>
    <property type="project" value="InterPro"/>
</dbReference>
<dbReference type="PANTHER" id="PTHR22946:SF9">
    <property type="entry name" value="POLYKETIDE TRANSFERASE AF380"/>
    <property type="match status" value="1"/>
</dbReference>
<organism evidence="3 4">
    <name type="scientific">Shouchella clausii</name>
    <name type="common">Alkalihalobacillus clausii</name>
    <dbReference type="NCBI Taxonomy" id="79880"/>
    <lineage>
        <taxon>Bacteria</taxon>
        <taxon>Bacillati</taxon>
        <taxon>Bacillota</taxon>
        <taxon>Bacilli</taxon>
        <taxon>Bacillales</taxon>
        <taxon>Bacillaceae</taxon>
        <taxon>Shouchella</taxon>
    </lineage>
</organism>
<dbReference type="Proteomes" id="UP000216133">
    <property type="component" value="Unassembled WGS sequence"/>
</dbReference>
<sequence length="296" mass="33204">MGVHEQWFSCLDDAFVYSLKLPKRAASFTKGGREPMFLIEEREIGSVPLLHLTDNDGPAKKPVLLFYHGITSAKEHNLHIAYTFAKKGFRVLLPDALHHGEREKSIVGEKRYLSFWDIVLQSIHEVPTIAEPFLQEGLIDENRIAIGGTSMGAITAYGALAAYPWLCSGCCFMGAPQYMEFSKAMFEKLEQHGVEVKEAQKEAVLAKISPFDLTADIERLNGRPLFIWHGKQDDTVPFMYAEQFANRLFDAYQGKTDRFQFIAEEGAGHKISRKAMLAAAEFLPQAMGSSHVSRTT</sequence>
<dbReference type="EMBL" id="NPBS01000090">
    <property type="protein sequence ID" value="PAF24816.1"/>
    <property type="molecule type" value="Genomic_DNA"/>
</dbReference>
<keyword evidence="1" id="KW-0378">Hydrolase</keyword>
<dbReference type="SUPFAM" id="SSF53474">
    <property type="entry name" value="alpha/beta-Hydrolases"/>
    <property type="match status" value="1"/>
</dbReference>
<protein>
    <recommendedName>
        <fullName evidence="2">Peptidase S9 prolyl oligopeptidase catalytic domain-containing protein</fullName>
    </recommendedName>
</protein>
<dbReference type="GO" id="GO:0008236">
    <property type="term" value="F:serine-type peptidase activity"/>
    <property type="evidence" value="ECO:0007669"/>
    <property type="project" value="InterPro"/>
</dbReference>
<dbReference type="PANTHER" id="PTHR22946">
    <property type="entry name" value="DIENELACTONE HYDROLASE DOMAIN-CONTAINING PROTEIN-RELATED"/>
    <property type="match status" value="1"/>
</dbReference>
<dbReference type="Gene3D" id="3.40.50.1820">
    <property type="entry name" value="alpha/beta hydrolase"/>
    <property type="match status" value="1"/>
</dbReference>
<dbReference type="InterPro" id="IPR001375">
    <property type="entry name" value="Peptidase_S9_cat"/>
</dbReference>
<feature type="domain" description="Peptidase S9 prolyl oligopeptidase catalytic" evidence="2">
    <location>
        <begin position="128"/>
        <end position="274"/>
    </location>
</feature>
<dbReference type="Pfam" id="PF00326">
    <property type="entry name" value="Peptidase_S9"/>
    <property type="match status" value="1"/>
</dbReference>
<dbReference type="GO" id="GO:0052689">
    <property type="term" value="F:carboxylic ester hydrolase activity"/>
    <property type="evidence" value="ECO:0007669"/>
    <property type="project" value="UniProtKB-ARBA"/>
</dbReference>
<name>A0A268RYI8_SHOCL</name>
<evidence type="ECO:0000259" key="2">
    <source>
        <dbReference type="Pfam" id="PF00326"/>
    </source>
</evidence>
<dbReference type="AlphaFoldDB" id="A0A268RYI8"/>